<protein>
    <recommendedName>
        <fullName evidence="2">Protein kinase domain-containing protein</fullName>
    </recommendedName>
</protein>
<gene>
    <name evidence="3" type="ORF">HO133_002527</name>
</gene>
<dbReference type="Gene3D" id="1.10.510.10">
    <property type="entry name" value="Transferase(Phosphotransferase) domain 1"/>
    <property type="match status" value="1"/>
</dbReference>
<dbReference type="AlphaFoldDB" id="A0A8H6CCA0"/>
<feature type="compositionally biased region" description="Basic and acidic residues" evidence="1">
    <location>
        <begin position="139"/>
        <end position="150"/>
    </location>
</feature>
<feature type="region of interest" description="Disordered" evidence="1">
    <location>
        <begin position="458"/>
        <end position="483"/>
    </location>
</feature>
<feature type="region of interest" description="Disordered" evidence="1">
    <location>
        <begin position="509"/>
        <end position="530"/>
    </location>
</feature>
<evidence type="ECO:0000259" key="2">
    <source>
        <dbReference type="PROSITE" id="PS50011"/>
    </source>
</evidence>
<dbReference type="PANTHER" id="PTHR37542">
    <property type="entry name" value="HELO DOMAIN-CONTAINING PROTEIN-RELATED"/>
    <property type="match status" value="1"/>
</dbReference>
<feature type="compositionally biased region" description="Basic and acidic residues" evidence="1">
    <location>
        <begin position="458"/>
        <end position="473"/>
    </location>
</feature>
<dbReference type="Proteomes" id="UP000593566">
    <property type="component" value="Unassembled WGS sequence"/>
</dbReference>
<comment type="caution">
    <text evidence="3">The sequence shown here is derived from an EMBL/GenBank/DDBJ whole genome shotgun (WGS) entry which is preliminary data.</text>
</comment>
<dbReference type="InterPro" id="IPR029498">
    <property type="entry name" value="HeLo_dom"/>
</dbReference>
<dbReference type="GO" id="GO:0005524">
    <property type="term" value="F:ATP binding"/>
    <property type="evidence" value="ECO:0007669"/>
    <property type="project" value="InterPro"/>
</dbReference>
<name>A0A8H6CCA0_9LECA</name>
<dbReference type="Gene3D" id="1.20.120.1020">
    <property type="entry name" value="Prion-inhibition and propagation, HeLo domain"/>
    <property type="match status" value="1"/>
</dbReference>
<dbReference type="InterPro" id="IPR011009">
    <property type="entry name" value="Kinase-like_dom_sf"/>
</dbReference>
<evidence type="ECO:0000313" key="3">
    <source>
        <dbReference type="EMBL" id="KAF6220847.1"/>
    </source>
</evidence>
<reference evidence="3 4" key="1">
    <citation type="journal article" date="2020" name="Genomics">
        <title>Complete, high-quality genomes from long-read metagenomic sequencing of two wolf lichen thalli reveals enigmatic genome architecture.</title>
        <authorList>
            <person name="McKenzie S.K."/>
            <person name="Walston R.F."/>
            <person name="Allen J.L."/>
        </authorList>
    </citation>
    <scope>NUCLEOTIDE SEQUENCE [LARGE SCALE GENOMIC DNA]</scope>
    <source>
        <strain evidence="3">WasteWater1</strain>
    </source>
</reference>
<dbReference type="EMBL" id="JACCJB010000015">
    <property type="protein sequence ID" value="KAF6220847.1"/>
    <property type="molecule type" value="Genomic_DNA"/>
</dbReference>
<feature type="region of interest" description="Disordered" evidence="1">
    <location>
        <begin position="126"/>
        <end position="150"/>
    </location>
</feature>
<keyword evidence="4" id="KW-1185">Reference proteome</keyword>
<dbReference type="Pfam" id="PF14479">
    <property type="entry name" value="HeLo"/>
    <property type="match status" value="1"/>
</dbReference>
<sequence>MDPASFSFAVVGMFFTCAKGYKIFSDAYKAPADAQKAARDVLIEGCTLEVWGEHFEIHQAKEQRSEKLKIHLLRGPMLYGCFEALCAISEIFTDIKGLDKKYGICFNYHTKGDRSPHIPRNVRALLEGRDPSRSPSPAERNEKNGEMDRKVHDYNNKMSLLQKCRWSLKGKGHVETLLKDLRKYNDDLVRLCTWEAQAQINRGLPTFALPQCKNFLDLHFMADSAQDAAKDKSSPMADGRERIAEMARFKAKVVTPAQVSKRFRARWRLLDKRDYVVKTSGPRTLAISRQDQQIVFVEWQSYIGHAGRPNKLAEEQIQQLGDFLSVPDRPHDFRILDCIGLFKDEPNSRYGVVYHLPSYMRDLARRTRPENLGHVCKPSSLTHLLDNVDAILDLGFRFDLAKKLVYSIVVLHTCGWLHKNIRSNNIFFFPARPADNKSFENRRKDLGRPYIMGYGLSRPDDVVQSNEHDDRGPQHYSRSPEVQRSGGFISRRVEVGKTADHDKLLVRPSRSHEWGSDADEKPQLNIYQHPDKMANPARRFRHSYDIYSLGLVLLEIGLWQSLQTFENGQWDDAYAFRHFVLTKLVPDLWGQCGSIYGGVVKDCLKMSSDIGLEDEEGRRLAWSIAERLNLCNA</sequence>
<dbReference type="RefSeq" id="XP_037150282.1">
    <property type="nucleotide sequence ID" value="XM_037293453.1"/>
</dbReference>
<dbReference type="SUPFAM" id="SSF56112">
    <property type="entry name" value="Protein kinase-like (PK-like)"/>
    <property type="match status" value="1"/>
</dbReference>
<dbReference type="PANTHER" id="PTHR37542:SF1">
    <property type="entry name" value="PRION-INHIBITION AND PROPAGATION HELO DOMAIN-CONTAINING PROTEIN"/>
    <property type="match status" value="1"/>
</dbReference>
<dbReference type="InterPro" id="IPR038305">
    <property type="entry name" value="HeLo_sf"/>
</dbReference>
<dbReference type="GeneID" id="59330940"/>
<feature type="compositionally biased region" description="Basic and acidic residues" evidence="1">
    <location>
        <begin position="509"/>
        <end position="522"/>
    </location>
</feature>
<evidence type="ECO:0000313" key="4">
    <source>
        <dbReference type="Proteomes" id="UP000593566"/>
    </source>
</evidence>
<accession>A0A8H6CCA0</accession>
<dbReference type="PROSITE" id="PS50011">
    <property type="entry name" value="PROTEIN_KINASE_DOM"/>
    <property type="match status" value="1"/>
</dbReference>
<proteinExistence type="predicted"/>
<dbReference type="InterPro" id="IPR000719">
    <property type="entry name" value="Prot_kinase_dom"/>
</dbReference>
<feature type="domain" description="Protein kinase" evidence="2">
    <location>
        <begin position="248"/>
        <end position="630"/>
    </location>
</feature>
<dbReference type="GO" id="GO:0004672">
    <property type="term" value="F:protein kinase activity"/>
    <property type="evidence" value="ECO:0007669"/>
    <property type="project" value="InterPro"/>
</dbReference>
<organism evidence="3 4">
    <name type="scientific">Letharia lupina</name>
    <dbReference type="NCBI Taxonomy" id="560253"/>
    <lineage>
        <taxon>Eukaryota</taxon>
        <taxon>Fungi</taxon>
        <taxon>Dikarya</taxon>
        <taxon>Ascomycota</taxon>
        <taxon>Pezizomycotina</taxon>
        <taxon>Lecanoromycetes</taxon>
        <taxon>OSLEUM clade</taxon>
        <taxon>Lecanoromycetidae</taxon>
        <taxon>Lecanorales</taxon>
        <taxon>Lecanorineae</taxon>
        <taxon>Parmeliaceae</taxon>
        <taxon>Letharia</taxon>
    </lineage>
</organism>
<evidence type="ECO:0000256" key="1">
    <source>
        <dbReference type="SAM" id="MobiDB-lite"/>
    </source>
</evidence>